<dbReference type="InterPro" id="IPR050767">
    <property type="entry name" value="Sel1_AlgK"/>
</dbReference>
<evidence type="ECO:0008006" key="2">
    <source>
        <dbReference type="Google" id="ProtNLM"/>
    </source>
</evidence>
<dbReference type="SMART" id="SM00671">
    <property type="entry name" value="SEL1"/>
    <property type="match status" value="3"/>
</dbReference>
<name>A0A6S6TTD1_9GAMM</name>
<dbReference type="PANTHER" id="PTHR11102">
    <property type="entry name" value="SEL-1-LIKE PROTEIN"/>
    <property type="match status" value="1"/>
</dbReference>
<dbReference type="InterPro" id="IPR006597">
    <property type="entry name" value="Sel1-like"/>
</dbReference>
<dbReference type="Gene3D" id="1.25.40.10">
    <property type="entry name" value="Tetratricopeptide repeat domain"/>
    <property type="match status" value="1"/>
</dbReference>
<dbReference type="PANTHER" id="PTHR11102:SF160">
    <property type="entry name" value="ERAD-ASSOCIATED E3 UBIQUITIN-PROTEIN LIGASE COMPONENT HRD3"/>
    <property type="match status" value="1"/>
</dbReference>
<dbReference type="Pfam" id="PF08238">
    <property type="entry name" value="Sel1"/>
    <property type="match status" value="3"/>
</dbReference>
<sequence length="149" mass="16293">MSQEDIQNADVDFASGMAAFEAKHFSRAMQLLSPFAEQGDEQAQHLIAIMYQNGLGVAQSDIAAYKWMRDSAQQGYGLAQHGLGFMYLEGECIAKNPKKAVEWFTKAADQGLQGSLTTLAIMYDQGNGVPQDSAEAKRLYKLAGFDEMG</sequence>
<evidence type="ECO:0000313" key="1">
    <source>
        <dbReference type="EMBL" id="CAA6818326.1"/>
    </source>
</evidence>
<gene>
    <name evidence="1" type="ORF">HELGO_WM49251</name>
</gene>
<accession>A0A6S6TTD1</accession>
<dbReference type="InterPro" id="IPR011990">
    <property type="entry name" value="TPR-like_helical_dom_sf"/>
</dbReference>
<dbReference type="EMBL" id="CACVAV010000286">
    <property type="protein sequence ID" value="CAA6818326.1"/>
    <property type="molecule type" value="Genomic_DNA"/>
</dbReference>
<reference evidence="1" key="1">
    <citation type="submission" date="2020-01" db="EMBL/GenBank/DDBJ databases">
        <authorList>
            <person name="Meier V. D."/>
            <person name="Meier V D."/>
        </authorList>
    </citation>
    <scope>NUCLEOTIDE SEQUENCE</scope>
    <source>
        <strain evidence="1">HLG_WM_MAG_08</strain>
    </source>
</reference>
<proteinExistence type="predicted"/>
<protein>
    <recommendedName>
        <fullName evidence="2">Sel1 repeat family protein</fullName>
    </recommendedName>
</protein>
<organism evidence="1">
    <name type="scientific">uncultured Thiotrichaceae bacterium</name>
    <dbReference type="NCBI Taxonomy" id="298394"/>
    <lineage>
        <taxon>Bacteria</taxon>
        <taxon>Pseudomonadati</taxon>
        <taxon>Pseudomonadota</taxon>
        <taxon>Gammaproteobacteria</taxon>
        <taxon>Thiotrichales</taxon>
        <taxon>Thiotrichaceae</taxon>
        <taxon>environmental samples</taxon>
    </lineage>
</organism>
<dbReference type="SUPFAM" id="SSF81901">
    <property type="entry name" value="HCP-like"/>
    <property type="match status" value="1"/>
</dbReference>
<dbReference type="AlphaFoldDB" id="A0A6S6TTD1"/>